<dbReference type="Proteomes" id="UP000693970">
    <property type="component" value="Unassembled WGS sequence"/>
</dbReference>
<feature type="region of interest" description="Disordered" evidence="1">
    <location>
        <begin position="20"/>
        <end position="50"/>
    </location>
</feature>
<reference evidence="2" key="2">
    <citation type="submission" date="2021-04" db="EMBL/GenBank/DDBJ databases">
        <authorList>
            <person name="Podell S."/>
        </authorList>
    </citation>
    <scope>NUCLEOTIDE SEQUENCE</scope>
    <source>
        <strain evidence="2">Hildebrandi</strain>
    </source>
</reference>
<dbReference type="OrthoDB" id="41409at2759"/>
<reference evidence="2" key="1">
    <citation type="journal article" date="2021" name="Sci. Rep.">
        <title>Diploid genomic architecture of Nitzschia inconspicua, an elite biomass production diatom.</title>
        <authorList>
            <person name="Oliver A."/>
            <person name="Podell S."/>
            <person name="Pinowska A."/>
            <person name="Traller J.C."/>
            <person name="Smith S.R."/>
            <person name="McClure R."/>
            <person name="Beliaev A."/>
            <person name="Bohutskyi P."/>
            <person name="Hill E.A."/>
            <person name="Rabines A."/>
            <person name="Zheng H."/>
            <person name="Allen L.Z."/>
            <person name="Kuo A."/>
            <person name="Grigoriev I.V."/>
            <person name="Allen A.E."/>
            <person name="Hazlebeck D."/>
            <person name="Allen E.E."/>
        </authorList>
    </citation>
    <scope>NUCLEOTIDE SEQUENCE</scope>
    <source>
        <strain evidence="2">Hildebrandi</strain>
    </source>
</reference>
<dbReference type="PANTHER" id="PTHR36978:SF4">
    <property type="entry name" value="P-LOOP CONTAINING NUCLEOSIDE TRIPHOSPHATE HYDROLASE PROTEIN"/>
    <property type="match status" value="1"/>
</dbReference>
<feature type="compositionally biased region" description="Polar residues" evidence="1">
    <location>
        <begin position="31"/>
        <end position="43"/>
    </location>
</feature>
<dbReference type="EMBL" id="JAGRRH010000022">
    <property type="protein sequence ID" value="KAG7345493.1"/>
    <property type="molecule type" value="Genomic_DNA"/>
</dbReference>
<keyword evidence="3" id="KW-1185">Reference proteome</keyword>
<protein>
    <submittedName>
        <fullName evidence="2">Sulfotransferase family protein</fullName>
    </submittedName>
</protein>
<organism evidence="2 3">
    <name type="scientific">Nitzschia inconspicua</name>
    <dbReference type="NCBI Taxonomy" id="303405"/>
    <lineage>
        <taxon>Eukaryota</taxon>
        <taxon>Sar</taxon>
        <taxon>Stramenopiles</taxon>
        <taxon>Ochrophyta</taxon>
        <taxon>Bacillariophyta</taxon>
        <taxon>Bacillariophyceae</taxon>
        <taxon>Bacillariophycidae</taxon>
        <taxon>Bacillariales</taxon>
        <taxon>Bacillariaceae</taxon>
        <taxon>Nitzschia</taxon>
    </lineage>
</organism>
<dbReference type="AlphaFoldDB" id="A0A9K3PFH3"/>
<accession>A0A9K3PFH3</accession>
<evidence type="ECO:0000313" key="3">
    <source>
        <dbReference type="Proteomes" id="UP000693970"/>
    </source>
</evidence>
<evidence type="ECO:0000256" key="1">
    <source>
        <dbReference type="SAM" id="MobiDB-lite"/>
    </source>
</evidence>
<sequence>MLERLATFTTSFATSLHANTSVNSDGLDLDTPNTDGDSHSGQRQRPPGPIQMSVNYYQMWDHKTSSIQIPDEHRYFGKDKRTSLEILQDIIHSKKDQAGNDHVTGDDPSNLPQCFLPNTAPARQLAEDVKNGKVELSDDPIIYVGFPKTGTTTLWHFFECSGYMASHQQQCPMVVEENLQGLGRGERLLETKWSRMQRSAIDKKAKDQGKTKQERNEIQRQIKVAHLQLDSNMNEGCYPQIQLLDEIHQDYPNATFILAFRPIDDWIRSVTSHRGMNKRWAFFEMPGLILTEDQLVLRNRTDLTLRERRPTLTDQQLRRWWCGHIHHIREYVQEYPSHRMIELDLYHEEETPSILADIFGSQKKCWGHKNRNEELAKNILNGSIPEIPKAEM</sequence>
<proteinExistence type="predicted"/>
<gene>
    <name evidence="2" type="ORF">IV203_033024</name>
</gene>
<dbReference type="Pfam" id="PF17784">
    <property type="entry name" value="Sulfotransfer_4"/>
    <property type="match status" value="1"/>
</dbReference>
<dbReference type="InterPro" id="IPR040632">
    <property type="entry name" value="Sulfotransfer_4"/>
</dbReference>
<comment type="caution">
    <text evidence="2">The sequence shown here is derived from an EMBL/GenBank/DDBJ whole genome shotgun (WGS) entry which is preliminary data.</text>
</comment>
<name>A0A9K3PFH3_9STRA</name>
<dbReference type="PANTHER" id="PTHR36978">
    <property type="entry name" value="P-LOOP CONTAINING NUCLEOTIDE TRIPHOSPHATE HYDROLASE"/>
    <property type="match status" value="1"/>
</dbReference>
<evidence type="ECO:0000313" key="2">
    <source>
        <dbReference type="EMBL" id="KAG7345493.1"/>
    </source>
</evidence>